<evidence type="ECO:0000313" key="3">
    <source>
        <dbReference type="Proteomes" id="UP001620597"/>
    </source>
</evidence>
<accession>A0ABW8NND7</accession>
<feature type="signal peptide" evidence="1">
    <location>
        <begin position="1"/>
        <end position="20"/>
    </location>
</feature>
<dbReference type="RefSeq" id="WP_416207357.1">
    <property type="nucleotide sequence ID" value="NZ_JBBKTX010000032.1"/>
</dbReference>
<protein>
    <submittedName>
        <fullName evidence="2">Uncharacterized protein</fullName>
    </submittedName>
</protein>
<dbReference type="EMBL" id="JBBKTX010000032">
    <property type="protein sequence ID" value="MFK4754505.1"/>
    <property type="molecule type" value="Genomic_DNA"/>
</dbReference>
<gene>
    <name evidence="2" type="ORF">WG929_19035</name>
</gene>
<keyword evidence="1" id="KW-0732">Signal</keyword>
<name>A0ABW8NND7_9GAMM</name>
<proteinExistence type="predicted"/>
<dbReference type="Proteomes" id="UP001620597">
    <property type="component" value="Unassembled WGS sequence"/>
</dbReference>
<reference evidence="2 3" key="1">
    <citation type="submission" date="2024-03" db="EMBL/GenBank/DDBJ databases">
        <title>High-quality draft genome sequence of Oceanobacter sp. wDCs-4.</title>
        <authorList>
            <person name="Dong C."/>
        </authorList>
    </citation>
    <scope>NUCLEOTIDE SEQUENCE [LARGE SCALE GENOMIC DNA]</scope>
    <source>
        <strain evidence="3">wDCs-4</strain>
    </source>
</reference>
<dbReference type="PROSITE" id="PS51257">
    <property type="entry name" value="PROKAR_LIPOPROTEIN"/>
    <property type="match status" value="1"/>
</dbReference>
<sequence length="1402" mass="146715">MEISKLMLAMMAASSLTLTACGGSSSSSNNQQDTDTGSDSIYLSGTAATGLAIDGTLFVYDAEGRSTNVVIDDDGTFNVNVDGMTPPFMLEAHPDNSSLAIQYSFAEAADITVNVTPLTTLALFLANDQQSLEALRAAWDDEAESFDAAALADAEEVILANFAEQFEEQGIDPNTYDLFNAAFSADQTGFDAVLDDVKIVFDMDGGSFDVDVDEADYSFDETAELDDDNTDGETDTTPDSFSFTALANAEPLTRAESNTVTLSGFDSELALSVSNGSLILNGTATASPAQVSAGDEIQVFHTSSSDFGSAVTSTVTLGSVTADFTSTTRAADVTPDNISFTAQTDVELSTGVTSTLVALTGFEGTLPLSVTNGSLLVNNSASGTSATVSAGDQIQIVQTSSSNFSTSVTSTVTLGSVTTDFTSTTRAADNTPNSISFTSQSDLALGEGTFSNQVTVGGFDGDATVTISNGQFQVNGGAWMTSGTISAGDTLRLYQEQPEGFEETKVTTVTINGEAFTFTTTTRAADTTPDSFTFAAQANVEPSGVIQSSAITLAGFEAAMTMSVSNGTLIVNGTAAGTSAQVEAGDQVAVSHTSSADFDASATSTVTLGSVNATFTSTTRAADTTPDSFSFSAQTDVEPATRINSNIVTITGFEEQLPLTVTNGSFLVNGSVAGSSTQVVDGDQIQVVHTSSSDFSTQVTSTVTLGSVTADFTSTTRTADTIPNSFSFTDQTDVEPSTSINSDPVTLSNFEGELTMSVDTGFLLVNGAPSGTSTQVEAGDQIQVSHVSSSELETDVTSTVTLGNLTADFTSTTRVADTTPDAVVFNPVQNASRNWYIYSNAVTLTGFDGDANINISNGHYELDGSNNWGNGSASVPAGTQVKLRATTSNSYGATTDVTLTVNGTPFAFSVTTQAAPTPALGSPFSHYIDGQIVDPGYVSTSYEQWQNAKDRVPQNVLIEVRYDVDSAVQGTPINVYNGEYSIGYSGVWHQGTATSETDIGNYSHTVTSSETIKVRHTSGSSDRETVETTLIIGGAMGAGIDTASFSTRTYDVDFFKIPVIDSTWSIGVDDVAGLAIPQGYEQADITDDFPIYTLKSSSMGSGTGNTTSLMKAQMTSNSGTIDQANVTSYSGVSLTADITAVKISETEDLLVYCNQAISPARLSLAPSSQVTDVVDVSLNINDGTTYWRLNSCQDVAITDVTRASGSVSFKAFVGGTGTDGSNTNLYQVATAYVSFDTSTSGSLSNKVSITNKVLFTEIDTSNNRTVLAMSAIDSNNVVYAVSQPNEVMWGTSALYLYKGDTGSTHQLIGSDVEPFNNWNTIWTVDDIFVWNKPGDPQIYLVSGNRGVIRVDADNRNLSNYSVLSAGSTCIDGVTGIPNDSKITLYCHDRDGDPSHIINFDDQ</sequence>
<comment type="caution">
    <text evidence="2">The sequence shown here is derived from an EMBL/GenBank/DDBJ whole genome shotgun (WGS) entry which is preliminary data.</text>
</comment>
<feature type="chain" id="PRO_5046560085" evidence="1">
    <location>
        <begin position="21"/>
        <end position="1402"/>
    </location>
</feature>
<evidence type="ECO:0000313" key="2">
    <source>
        <dbReference type="EMBL" id="MFK4754505.1"/>
    </source>
</evidence>
<evidence type="ECO:0000256" key="1">
    <source>
        <dbReference type="SAM" id="SignalP"/>
    </source>
</evidence>
<organism evidence="2 3">
    <name type="scientific">Oceanobacter antarcticus</name>
    <dbReference type="NCBI Taxonomy" id="3133425"/>
    <lineage>
        <taxon>Bacteria</taxon>
        <taxon>Pseudomonadati</taxon>
        <taxon>Pseudomonadota</taxon>
        <taxon>Gammaproteobacteria</taxon>
        <taxon>Oceanospirillales</taxon>
        <taxon>Oceanospirillaceae</taxon>
        <taxon>Oceanobacter</taxon>
    </lineage>
</organism>
<keyword evidence="3" id="KW-1185">Reference proteome</keyword>